<dbReference type="RefSeq" id="WP_263733487.1">
    <property type="nucleotide sequence ID" value="NZ_JAOWKY010000001.1"/>
</dbReference>
<dbReference type="Gene3D" id="3.40.630.30">
    <property type="match status" value="1"/>
</dbReference>
<dbReference type="EMBL" id="JAOWKY010000001">
    <property type="protein sequence ID" value="MCV2867856.1"/>
    <property type="molecule type" value="Genomic_DNA"/>
</dbReference>
<dbReference type="Pfam" id="PF00583">
    <property type="entry name" value="Acetyltransf_1"/>
    <property type="match status" value="1"/>
</dbReference>
<dbReference type="PROSITE" id="PS51186">
    <property type="entry name" value="GNAT"/>
    <property type="match status" value="1"/>
</dbReference>
<dbReference type="Proteomes" id="UP001652542">
    <property type="component" value="Unassembled WGS sequence"/>
</dbReference>
<feature type="domain" description="N-acetyltransferase" evidence="1">
    <location>
        <begin position="101"/>
        <end position="235"/>
    </location>
</feature>
<organism evidence="2 3">
    <name type="scientific">Albidovulum marisflavi</name>
    <dbReference type="NCBI Taxonomy" id="2984159"/>
    <lineage>
        <taxon>Bacteria</taxon>
        <taxon>Pseudomonadati</taxon>
        <taxon>Pseudomonadota</taxon>
        <taxon>Alphaproteobacteria</taxon>
        <taxon>Rhodobacterales</taxon>
        <taxon>Paracoccaceae</taxon>
        <taxon>Albidovulum</taxon>
    </lineage>
</organism>
<evidence type="ECO:0000313" key="3">
    <source>
        <dbReference type="Proteomes" id="UP001652542"/>
    </source>
</evidence>
<sequence length="235" mass="25214">MTDILALTDATWPAAARHQAGAFTVREGKGGGQRVSSATAADGWTDADIDRAEACHRRLGQTPLFLIRPDEKALDTALEARGYSLKDPVNAHEAPLSELAAETPALSTFTIWPPLEIQREIWAEDGIGPARIAVMERATGPRTAILGRVNDRAAGAAFAAIHGDTAMLHALVVVERERRQGLAVKMMRAAALWAQDHGASRLAVLVTAANGPGNALYASLGMRIVGQYHYRIHRT</sequence>
<dbReference type="CDD" id="cd04301">
    <property type="entry name" value="NAT_SF"/>
    <property type="match status" value="1"/>
</dbReference>
<keyword evidence="3" id="KW-1185">Reference proteome</keyword>
<protein>
    <submittedName>
        <fullName evidence="2">GNAT family N-acetyltransferase</fullName>
    </submittedName>
</protein>
<gene>
    <name evidence="2" type="ORF">OEW28_04380</name>
</gene>
<dbReference type="InterPro" id="IPR016181">
    <property type="entry name" value="Acyl_CoA_acyltransferase"/>
</dbReference>
<reference evidence="2 3" key="1">
    <citation type="submission" date="2022-10" db="EMBL/GenBank/DDBJ databases">
        <title>Defluviimonas sp. nov., isolated from ocean surface water.</title>
        <authorList>
            <person name="He W."/>
            <person name="Wang L."/>
            <person name="Zhang D.-F."/>
        </authorList>
    </citation>
    <scope>NUCLEOTIDE SEQUENCE [LARGE SCALE GENOMIC DNA]</scope>
    <source>
        <strain evidence="2 3">WL0002</strain>
    </source>
</reference>
<comment type="caution">
    <text evidence="2">The sequence shown here is derived from an EMBL/GenBank/DDBJ whole genome shotgun (WGS) entry which is preliminary data.</text>
</comment>
<evidence type="ECO:0000313" key="2">
    <source>
        <dbReference type="EMBL" id="MCV2867856.1"/>
    </source>
</evidence>
<proteinExistence type="predicted"/>
<dbReference type="SUPFAM" id="SSF55729">
    <property type="entry name" value="Acyl-CoA N-acyltransferases (Nat)"/>
    <property type="match status" value="1"/>
</dbReference>
<evidence type="ECO:0000259" key="1">
    <source>
        <dbReference type="PROSITE" id="PS51186"/>
    </source>
</evidence>
<name>A0ABT2ZAP9_9RHOB</name>
<accession>A0ABT2ZAP9</accession>
<dbReference type="InterPro" id="IPR000182">
    <property type="entry name" value="GNAT_dom"/>
</dbReference>